<dbReference type="HOGENOM" id="CLU_030738_0_0_1"/>
<reference evidence="3 4" key="1">
    <citation type="submission" date="2014-04" db="EMBL/GenBank/DDBJ databases">
        <authorList>
            <consortium name="DOE Joint Genome Institute"/>
            <person name="Kuo A."/>
            <person name="Kohler A."/>
            <person name="Nagy L.G."/>
            <person name="Floudas D."/>
            <person name="Copeland A."/>
            <person name="Barry K.W."/>
            <person name="Cichocki N."/>
            <person name="Veneault-Fourrey C."/>
            <person name="LaButti K."/>
            <person name="Lindquist E.A."/>
            <person name="Lipzen A."/>
            <person name="Lundell T."/>
            <person name="Morin E."/>
            <person name="Murat C."/>
            <person name="Sun H."/>
            <person name="Tunlid A."/>
            <person name="Henrissat B."/>
            <person name="Grigoriev I.V."/>
            <person name="Hibbett D.S."/>
            <person name="Martin F."/>
            <person name="Nordberg H.P."/>
            <person name="Cantor M.N."/>
            <person name="Hua S.X."/>
        </authorList>
    </citation>
    <scope>NUCLEOTIDE SEQUENCE [LARGE SCALE GENOMIC DNA]</scope>
    <source>
        <strain evidence="3 4">LaAM-08-1</strain>
    </source>
</reference>
<feature type="compositionally biased region" description="Basic residues" evidence="1">
    <location>
        <begin position="1"/>
        <end position="12"/>
    </location>
</feature>
<evidence type="ECO:0000256" key="1">
    <source>
        <dbReference type="SAM" id="MobiDB-lite"/>
    </source>
</evidence>
<dbReference type="Gene3D" id="2.30.30.490">
    <property type="match status" value="1"/>
</dbReference>
<keyword evidence="4" id="KW-1185">Reference proteome</keyword>
<dbReference type="STRING" id="1095629.A0A0C9XPS7"/>
<sequence>MPRRAQSKSKAPKKQEGGDKSAPTPEQWNEMKHYTSFIIHDQEGNENRFSQGQSATILPFNRKPTEKLELHEYWVGKIREIRAIDFEDEERVNEVWVRVQWFYSPKDVRNVVKSFDAKSCGKYERIFSDHFDLVKSEAFNDVVPVLKLWEIWEPDAEQIFIQQEQFYYRYTFEYKVRTIDPKPGTNTCFCSLPYKPDDPSSLMHFCPRPSCKKAFHQKCLIKGKHKDTESISTRPLRLLACSPDTKTPLTLDDLIPPREPPKKKRRGRPPKASIAAPSHPLDEKDGGAVSAESILSSLPPTLVQYAEQPMVRGAAFKAGSVAGNITAVSVARRLVHAALGGTPVPDNWKEMVFGVEDAQAGPNPSPVVRITGGKQVVPALICPQCRSCI</sequence>
<accession>A0A0C9XPS7</accession>
<evidence type="ECO:0000313" key="3">
    <source>
        <dbReference type="EMBL" id="KIK07116.1"/>
    </source>
</evidence>
<evidence type="ECO:0000313" key="4">
    <source>
        <dbReference type="Proteomes" id="UP000054477"/>
    </source>
</evidence>
<feature type="domain" description="BAH" evidence="2">
    <location>
        <begin position="47"/>
        <end position="183"/>
    </location>
</feature>
<proteinExistence type="predicted"/>
<gene>
    <name evidence="3" type="ORF">K443DRAFT_673680</name>
</gene>
<organism evidence="3 4">
    <name type="scientific">Laccaria amethystina LaAM-08-1</name>
    <dbReference type="NCBI Taxonomy" id="1095629"/>
    <lineage>
        <taxon>Eukaryota</taxon>
        <taxon>Fungi</taxon>
        <taxon>Dikarya</taxon>
        <taxon>Basidiomycota</taxon>
        <taxon>Agaricomycotina</taxon>
        <taxon>Agaricomycetes</taxon>
        <taxon>Agaricomycetidae</taxon>
        <taxon>Agaricales</taxon>
        <taxon>Agaricineae</taxon>
        <taxon>Hydnangiaceae</taxon>
        <taxon>Laccaria</taxon>
    </lineage>
</organism>
<reference evidence="4" key="2">
    <citation type="submission" date="2015-01" db="EMBL/GenBank/DDBJ databases">
        <title>Evolutionary Origins and Diversification of the Mycorrhizal Mutualists.</title>
        <authorList>
            <consortium name="DOE Joint Genome Institute"/>
            <consortium name="Mycorrhizal Genomics Consortium"/>
            <person name="Kohler A."/>
            <person name="Kuo A."/>
            <person name="Nagy L.G."/>
            <person name="Floudas D."/>
            <person name="Copeland A."/>
            <person name="Barry K.W."/>
            <person name="Cichocki N."/>
            <person name="Veneault-Fourrey C."/>
            <person name="LaButti K."/>
            <person name="Lindquist E.A."/>
            <person name="Lipzen A."/>
            <person name="Lundell T."/>
            <person name="Morin E."/>
            <person name="Murat C."/>
            <person name="Riley R."/>
            <person name="Ohm R."/>
            <person name="Sun H."/>
            <person name="Tunlid A."/>
            <person name="Henrissat B."/>
            <person name="Grigoriev I.V."/>
            <person name="Hibbett D.S."/>
            <person name="Martin F."/>
        </authorList>
    </citation>
    <scope>NUCLEOTIDE SEQUENCE [LARGE SCALE GENOMIC DNA]</scope>
    <source>
        <strain evidence="4">LaAM-08-1</strain>
    </source>
</reference>
<feature type="region of interest" description="Disordered" evidence="1">
    <location>
        <begin position="249"/>
        <end position="288"/>
    </location>
</feature>
<protein>
    <recommendedName>
        <fullName evidence="2">BAH domain-containing protein</fullName>
    </recommendedName>
</protein>
<dbReference type="PROSITE" id="PS51038">
    <property type="entry name" value="BAH"/>
    <property type="match status" value="1"/>
</dbReference>
<feature type="region of interest" description="Disordered" evidence="1">
    <location>
        <begin position="1"/>
        <end position="27"/>
    </location>
</feature>
<dbReference type="GO" id="GO:0003682">
    <property type="term" value="F:chromatin binding"/>
    <property type="evidence" value="ECO:0007669"/>
    <property type="project" value="InterPro"/>
</dbReference>
<dbReference type="PANTHER" id="PTHR46364">
    <property type="entry name" value="OS08G0421900 PROTEIN"/>
    <property type="match status" value="1"/>
</dbReference>
<dbReference type="AlphaFoldDB" id="A0A0C9XPS7"/>
<evidence type="ECO:0000259" key="2">
    <source>
        <dbReference type="PROSITE" id="PS51038"/>
    </source>
</evidence>
<dbReference type="OrthoDB" id="10259622at2759"/>
<dbReference type="CDD" id="cd04370">
    <property type="entry name" value="BAH"/>
    <property type="match status" value="1"/>
</dbReference>
<dbReference type="InterPro" id="IPR043151">
    <property type="entry name" value="BAH_sf"/>
</dbReference>
<dbReference type="EMBL" id="KN838549">
    <property type="protein sequence ID" value="KIK07116.1"/>
    <property type="molecule type" value="Genomic_DNA"/>
</dbReference>
<dbReference type="InterPro" id="IPR001025">
    <property type="entry name" value="BAH_dom"/>
</dbReference>
<name>A0A0C9XPS7_9AGAR</name>
<dbReference type="Proteomes" id="UP000054477">
    <property type="component" value="Unassembled WGS sequence"/>
</dbReference>